<dbReference type="Pfam" id="PF05709">
    <property type="entry name" value="Sipho_tail"/>
    <property type="match status" value="1"/>
</dbReference>
<sequence length="299" mass="34147">MLYKLKYINERGESIEFKGNQYDFQEPTEFKNKTTNPFNLIRFEGFGEVGANVQLQKAPFQDGSTHIETQLEERHPYLEFVIVANDWNTLSMYRQTVSQVFNPKINGRFEVSYDNKTFILYSIPESVPYFGDEDKVGRSQIVSINLLCPDPYWRDPRVISRALRAYQGRFTLPTTFPVELGIEGDTTLLTNNGDISAPITIDIQGPVTNPQVINKTTGQFIRVNLSLSENEVLHIDTGRPRKVEIYRDGRTIENALGYIDHYSDFWELSVGPNEVQYIADAGNANAIVAVAWQNRYVGI</sequence>
<feature type="domain" description="Siphovirus-type tail component RIFT-related" evidence="1">
    <location>
        <begin position="33"/>
        <end position="116"/>
    </location>
</feature>
<dbReference type="Gene3D" id="2.60.120.860">
    <property type="match status" value="1"/>
</dbReference>
<evidence type="ECO:0000313" key="3">
    <source>
        <dbReference type="EMBL" id="MCU9594642.1"/>
    </source>
</evidence>
<dbReference type="RefSeq" id="WP_263061709.1">
    <property type="nucleotide sequence ID" value="NZ_JAOUSE010000025.1"/>
</dbReference>
<protein>
    <submittedName>
        <fullName evidence="3">Phage tail family protein</fullName>
    </submittedName>
</protein>
<accession>A0ABT2WGU0</accession>
<name>A0ABT2WGU0_9BACI</name>
<feature type="domain" description="Siphovirus-type tail component C-terminal" evidence="2">
    <location>
        <begin position="196"/>
        <end position="296"/>
    </location>
</feature>
<dbReference type="Proteomes" id="UP001208656">
    <property type="component" value="Unassembled WGS sequence"/>
</dbReference>
<comment type="caution">
    <text evidence="3">The sequence shown here is derived from an EMBL/GenBank/DDBJ whole genome shotgun (WGS) entry which is preliminary data.</text>
</comment>
<keyword evidence="4" id="KW-1185">Reference proteome</keyword>
<gene>
    <name evidence="3" type="ORF">OEV82_09250</name>
</gene>
<dbReference type="InterPro" id="IPR054738">
    <property type="entry name" value="Siphovirus-type_tail_C"/>
</dbReference>
<dbReference type="Gene3D" id="2.40.30.200">
    <property type="match status" value="1"/>
</dbReference>
<evidence type="ECO:0000313" key="4">
    <source>
        <dbReference type="Proteomes" id="UP001208656"/>
    </source>
</evidence>
<evidence type="ECO:0000259" key="2">
    <source>
        <dbReference type="Pfam" id="PF22768"/>
    </source>
</evidence>
<reference evidence="3 4" key="1">
    <citation type="submission" date="2022-10" db="EMBL/GenBank/DDBJ databases">
        <title>Description of Fervidibacillus gen. nov. in the family Fervidibacillaceae fam. nov. with two species, Fervidibacillus albus sp. nov., and Fervidibacillus halotolerans sp. nov., isolated from tidal flat sediments.</title>
        <authorList>
            <person name="Kwon K.K."/>
            <person name="Yang S.-H."/>
        </authorList>
    </citation>
    <scope>NUCLEOTIDE SEQUENCE [LARGE SCALE GENOMIC DNA]</scope>
    <source>
        <strain evidence="3 4">DSM 23332</strain>
    </source>
</reference>
<proteinExistence type="predicted"/>
<organism evidence="3 4">
    <name type="scientific">Pallidibacillus thermolactis</name>
    <dbReference type="NCBI Taxonomy" id="251051"/>
    <lineage>
        <taxon>Bacteria</taxon>
        <taxon>Bacillati</taxon>
        <taxon>Bacillota</taxon>
        <taxon>Bacilli</taxon>
        <taxon>Bacillales</taxon>
        <taxon>Bacillaceae</taxon>
        <taxon>Pallidibacillus</taxon>
    </lineage>
</organism>
<dbReference type="EMBL" id="JAOUSE010000025">
    <property type="protein sequence ID" value="MCU9594642.1"/>
    <property type="molecule type" value="Genomic_DNA"/>
</dbReference>
<dbReference type="InterPro" id="IPR008841">
    <property type="entry name" value="Siphovirus-type_tail_N"/>
</dbReference>
<evidence type="ECO:0000259" key="1">
    <source>
        <dbReference type="Pfam" id="PF05709"/>
    </source>
</evidence>
<dbReference type="Pfam" id="PF22768">
    <property type="entry name" value="SPP1_Dit"/>
    <property type="match status" value="1"/>
</dbReference>